<name>A0A1B5Z8L7_TRISU</name>
<proteinExistence type="predicted"/>
<dbReference type="PANTHER" id="PTHR34676">
    <property type="entry name" value="DUF4219 DOMAIN-CONTAINING PROTEIN-RELATED"/>
    <property type="match status" value="1"/>
</dbReference>
<gene>
    <name evidence="4" type="ORF">TSUD_420670</name>
</gene>
<sequence length="400" mass="46702">MAKNAKFISEGGSSNRPPLFDGDNYYYWKDKMELFLRSQDNNMWHVLEVGEYVPLAKDSTNPKPQAEWTTTEADRVLLNTKAKLFVKSALCREEYDRIMECKTAKAIWETLQTHHEGTNSVKETRIDIGVRKFELFEMKEEETIDQMYGRFTSIINELNSLGKSYTTHERIRKILRCLPKTWRPIVTAITVEKDLTKVSLEDLIGSLKAHESVLQEDKPKRKMIALETQSGKCSQKDETLCEDEESLQEDDEEELAFLSRRIQRLMTRRNQLKKNFQPKRNGAKPEVDLSKIQCYGCNQFGYYKNDCPKNKQKKHFFKKKSMMATWDDLEEAQSEDEEQEANVCLMTHSNAEDVTLDPCSSCQKTEHLFDNLLYDSQILNQKNAKLRDEITVLTKERDEI</sequence>
<dbReference type="InterPro" id="IPR001878">
    <property type="entry name" value="Znf_CCHC"/>
</dbReference>
<dbReference type="Gene3D" id="4.10.60.10">
    <property type="entry name" value="Zinc finger, CCHC-type"/>
    <property type="match status" value="1"/>
</dbReference>
<keyword evidence="1" id="KW-0862">Zinc</keyword>
<feature type="domain" description="CCHC-type" evidence="3">
    <location>
        <begin position="294"/>
        <end position="309"/>
    </location>
</feature>
<evidence type="ECO:0000256" key="1">
    <source>
        <dbReference type="PROSITE-ProRule" id="PRU00047"/>
    </source>
</evidence>
<dbReference type="Proteomes" id="UP000242715">
    <property type="component" value="Unassembled WGS sequence"/>
</dbReference>
<reference evidence="5" key="1">
    <citation type="journal article" date="2017" name="Front. Plant Sci.">
        <title>Climate Clever Clovers: New Paradigm to Reduce the Environmental Footprint of Ruminants by Breeding Low Methanogenic Forages Utilizing Haplotype Variation.</title>
        <authorList>
            <person name="Kaur P."/>
            <person name="Appels R."/>
            <person name="Bayer P.E."/>
            <person name="Keeble-Gagnere G."/>
            <person name="Wang J."/>
            <person name="Hirakawa H."/>
            <person name="Shirasawa K."/>
            <person name="Vercoe P."/>
            <person name="Stefanova K."/>
            <person name="Durmic Z."/>
            <person name="Nichols P."/>
            <person name="Revell C."/>
            <person name="Isobe S.N."/>
            <person name="Edwards D."/>
            <person name="Erskine W."/>
        </authorList>
    </citation>
    <scope>NUCLEOTIDE SEQUENCE [LARGE SCALE GENOMIC DNA]</scope>
    <source>
        <strain evidence="5">cv. Daliak</strain>
    </source>
</reference>
<keyword evidence="5" id="KW-1185">Reference proteome</keyword>
<dbReference type="OrthoDB" id="1426856at2759"/>
<dbReference type="AlphaFoldDB" id="A0A1B5Z8L7"/>
<keyword evidence="1" id="KW-0479">Metal-binding</keyword>
<dbReference type="GO" id="GO:0008270">
    <property type="term" value="F:zinc ion binding"/>
    <property type="evidence" value="ECO:0007669"/>
    <property type="project" value="UniProtKB-KW"/>
</dbReference>
<dbReference type="PROSITE" id="PS50158">
    <property type="entry name" value="ZF_CCHC"/>
    <property type="match status" value="1"/>
</dbReference>
<feature type="coiled-coil region" evidence="2">
    <location>
        <begin position="248"/>
        <end position="275"/>
    </location>
</feature>
<dbReference type="Pfam" id="PF14223">
    <property type="entry name" value="Retrotran_gag_2"/>
    <property type="match status" value="1"/>
</dbReference>
<evidence type="ECO:0000313" key="4">
    <source>
        <dbReference type="EMBL" id="GAU10457.1"/>
    </source>
</evidence>
<evidence type="ECO:0000256" key="2">
    <source>
        <dbReference type="SAM" id="Coils"/>
    </source>
</evidence>
<accession>A0A1B5Z8L7</accession>
<organism evidence="4 5">
    <name type="scientific">Trifolium subterraneum</name>
    <name type="common">Subterranean clover</name>
    <dbReference type="NCBI Taxonomy" id="3900"/>
    <lineage>
        <taxon>Eukaryota</taxon>
        <taxon>Viridiplantae</taxon>
        <taxon>Streptophyta</taxon>
        <taxon>Embryophyta</taxon>
        <taxon>Tracheophyta</taxon>
        <taxon>Spermatophyta</taxon>
        <taxon>Magnoliopsida</taxon>
        <taxon>eudicotyledons</taxon>
        <taxon>Gunneridae</taxon>
        <taxon>Pentapetalae</taxon>
        <taxon>rosids</taxon>
        <taxon>fabids</taxon>
        <taxon>Fabales</taxon>
        <taxon>Fabaceae</taxon>
        <taxon>Papilionoideae</taxon>
        <taxon>50 kb inversion clade</taxon>
        <taxon>NPAAA clade</taxon>
        <taxon>Hologalegina</taxon>
        <taxon>IRL clade</taxon>
        <taxon>Trifolieae</taxon>
        <taxon>Trifolium</taxon>
    </lineage>
</organism>
<feature type="non-terminal residue" evidence="4">
    <location>
        <position position="400"/>
    </location>
</feature>
<keyword evidence="1" id="KW-0863">Zinc-finger</keyword>
<protein>
    <recommendedName>
        <fullName evidence="3">CCHC-type domain-containing protein</fullName>
    </recommendedName>
</protein>
<evidence type="ECO:0000259" key="3">
    <source>
        <dbReference type="PROSITE" id="PS50158"/>
    </source>
</evidence>
<keyword evidence="2" id="KW-0175">Coiled coil</keyword>
<dbReference type="GO" id="GO:0003676">
    <property type="term" value="F:nucleic acid binding"/>
    <property type="evidence" value="ECO:0007669"/>
    <property type="project" value="InterPro"/>
</dbReference>
<dbReference type="EMBL" id="BCLP01044563">
    <property type="protein sequence ID" value="GAU10457.1"/>
    <property type="molecule type" value="Genomic_DNA"/>
</dbReference>
<dbReference type="PANTHER" id="PTHR34676:SF17">
    <property type="entry name" value="OS06G0684500 PROTEIN"/>
    <property type="match status" value="1"/>
</dbReference>
<evidence type="ECO:0000313" key="5">
    <source>
        <dbReference type="Proteomes" id="UP000242715"/>
    </source>
</evidence>
<dbReference type="InterPro" id="IPR036875">
    <property type="entry name" value="Znf_CCHC_sf"/>
</dbReference>
<dbReference type="SUPFAM" id="SSF57756">
    <property type="entry name" value="Retrovirus zinc finger-like domains"/>
    <property type="match status" value="1"/>
</dbReference>
<comment type="caution">
    <text evidence="4">The sequence shown here is derived from an EMBL/GenBank/DDBJ whole genome shotgun (WGS) entry which is preliminary data.</text>
</comment>